<evidence type="ECO:0000256" key="7">
    <source>
        <dbReference type="PROSITE-ProRule" id="PRU00433"/>
    </source>
</evidence>
<protein>
    <recommendedName>
        <fullName evidence="9">Cytochrome c domain-containing protein</fullName>
    </recommendedName>
</protein>
<keyword evidence="8" id="KW-0175">Coiled coil</keyword>
<evidence type="ECO:0000256" key="2">
    <source>
        <dbReference type="ARBA" id="ARBA00022617"/>
    </source>
</evidence>
<evidence type="ECO:0000256" key="1">
    <source>
        <dbReference type="ARBA" id="ARBA00004196"/>
    </source>
</evidence>
<dbReference type="Gene3D" id="1.10.760.10">
    <property type="entry name" value="Cytochrome c-like domain"/>
    <property type="match status" value="2"/>
</dbReference>
<keyword evidence="3 7" id="KW-0479">Metal-binding</keyword>
<proteinExistence type="predicted"/>
<dbReference type="InterPro" id="IPR009056">
    <property type="entry name" value="Cyt_c-like_dom"/>
</dbReference>
<dbReference type="Pfam" id="PF03150">
    <property type="entry name" value="CCP_MauG"/>
    <property type="match status" value="1"/>
</dbReference>
<evidence type="ECO:0000313" key="10">
    <source>
        <dbReference type="EMBL" id="KGO85499.1"/>
    </source>
</evidence>
<dbReference type="AlphaFoldDB" id="A0A0A2LZN5"/>
<gene>
    <name evidence="10" type="ORF">Q765_15855</name>
</gene>
<comment type="subcellular location">
    <subcellularLocation>
        <location evidence="1">Cell envelope</location>
    </subcellularLocation>
</comment>
<evidence type="ECO:0000256" key="8">
    <source>
        <dbReference type="SAM" id="Coils"/>
    </source>
</evidence>
<name>A0A0A2LZN5_9FLAO</name>
<accession>A0A0A2LZN5</accession>
<dbReference type="eggNOG" id="COG1858">
    <property type="taxonomic scope" value="Bacteria"/>
</dbReference>
<dbReference type="SUPFAM" id="SSF46626">
    <property type="entry name" value="Cytochrome c"/>
    <property type="match status" value="2"/>
</dbReference>
<evidence type="ECO:0000256" key="6">
    <source>
        <dbReference type="ARBA" id="ARBA00023004"/>
    </source>
</evidence>
<dbReference type="InterPro" id="IPR004852">
    <property type="entry name" value="Di-haem_cyt_c_peroxidsae"/>
</dbReference>
<dbReference type="Proteomes" id="UP000030152">
    <property type="component" value="Unassembled WGS sequence"/>
</dbReference>
<dbReference type="GO" id="GO:0030313">
    <property type="term" value="C:cell envelope"/>
    <property type="evidence" value="ECO:0007669"/>
    <property type="project" value="UniProtKB-SubCell"/>
</dbReference>
<dbReference type="GO" id="GO:0046872">
    <property type="term" value="F:metal ion binding"/>
    <property type="evidence" value="ECO:0007669"/>
    <property type="project" value="UniProtKB-KW"/>
</dbReference>
<dbReference type="EMBL" id="JRLX01000020">
    <property type="protein sequence ID" value="KGO85499.1"/>
    <property type="molecule type" value="Genomic_DNA"/>
</dbReference>
<keyword evidence="4" id="KW-0732">Signal</keyword>
<dbReference type="PANTHER" id="PTHR30600:SF10">
    <property type="entry name" value="BLL6722 PROTEIN"/>
    <property type="match status" value="1"/>
</dbReference>
<feature type="coiled-coil region" evidence="8">
    <location>
        <begin position="59"/>
        <end position="86"/>
    </location>
</feature>
<comment type="caution">
    <text evidence="10">The sequence shown here is derived from an EMBL/GenBank/DDBJ whole genome shotgun (WGS) entry which is preliminary data.</text>
</comment>
<dbReference type="InterPro" id="IPR051395">
    <property type="entry name" value="Cytochrome_c_Peroxidase/MauG"/>
</dbReference>
<dbReference type="PROSITE" id="PS51007">
    <property type="entry name" value="CYTC"/>
    <property type="match status" value="2"/>
</dbReference>
<organism evidence="10 11">
    <name type="scientific">Flavobacterium rivuli WB 3.3-2 = DSM 21788</name>
    <dbReference type="NCBI Taxonomy" id="1121895"/>
    <lineage>
        <taxon>Bacteria</taxon>
        <taxon>Pseudomonadati</taxon>
        <taxon>Bacteroidota</taxon>
        <taxon>Flavobacteriia</taxon>
        <taxon>Flavobacteriales</taxon>
        <taxon>Flavobacteriaceae</taxon>
        <taxon>Flavobacterium</taxon>
    </lineage>
</organism>
<dbReference type="Gene3D" id="1.20.1420.20">
    <property type="entry name" value="M75 peptidase, HXXE motif"/>
    <property type="match status" value="1"/>
</dbReference>
<reference evidence="10" key="1">
    <citation type="submission" date="2013-09" db="EMBL/GenBank/DDBJ databases">
        <authorList>
            <person name="Zeng Z."/>
            <person name="Chen C."/>
        </authorList>
    </citation>
    <scope>NUCLEOTIDE SEQUENCE [LARGE SCALE GENOMIC DNA]</scope>
    <source>
        <strain evidence="10">WB 3.3-2</strain>
    </source>
</reference>
<feature type="domain" description="Cytochrome c" evidence="9">
    <location>
        <begin position="348"/>
        <end position="476"/>
    </location>
</feature>
<keyword evidence="11" id="KW-1185">Reference proteome</keyword>
<dbReference type="GO" id="GO:0004130">
    <property type="term" value="F:cytochrome-c peroxidase activity"/>
    <property type="evidence" value="ECO:0007669"/>
    <property type="project" value="TreeGrafter"/>
</dbReference>
<keyword evidence="2 7" id="KW-0349">Heme</keyword>
<evidence type="ECO:0000313" key="11">
    <source>
        <dbReference type="Proteomes" id="UP000030152"/>
    </source>
</evidence>
<dbReference type="GO" id="GO:0009055">
    <property type="term" value="F:electron transfer activity"/>
    <property type="evidence" value="ECO:0007669"/>
    <property type="project" value="InterPro"/>
</dbReference>
<dbReference type="GO" id="GO:0020037">
    <property type="term" value="F:heme binding"/>
    <property type="evidence" value="ECO:0007669"/>
    <property type="project" value="InterPro"/>
</dbReference>
<feature type="domain" description="Cytochrome c" evidence="9">
    <location>
        <begin position="502"/>
        <end position="648"/>
    </location>
</feature>
<dbReference type="PANTHER" id="PTHR30600">
    <property type="entry name" value="CYTOCHROME C PEROXIDASE-RELATED"/>
    <property type="match status" value="1"/>
</dbReference>
<evidence type="ECO:0000259" key="9">
    <source>
        <dbReference type="PROSITE" id="PS51007"/>
    </source>
</evidence>
<sequence length="654" mass="73999">MNLKYILPLFAAITLFFAPNFFSVSKSEYYQNDYGPVIQAALKNFKQEVDVLNTVAVAYANGQADSKQLQQQLAKTRNAYKANEALLEYYYPKHIKAYINGPPLNHLDPYPVKEEYKEKGYYVVSAKEYSNSLPLDYIDLTHYRGDRRVVGPVGLQRLDELIFSDEAALSKKEIQQLAAQVKEALPALEMAIAKRTFFYDFEIMEASRLELIRIFSMGITGFDTPGSLNATDEAASSLKGIQQLLQPLLQKADLDKQSAIKTTFAGAISYLHKNSNFEKFDRLTFLTDYINPLYRQLYEVQVVLKLETSAKKWDNVESWNSASTNIFAADFLNPYYYSLLKEDADNPELRELGKKLFYDKSLSSTGQMNCASCHKPELAFTDGQKTSAASSVGKYVLRNSPTLINAVFSDRYFYDLRAADLEEQAEHVIENHLEFNTSFIKLVAGLNANDNYKKQFALVFKDNKEISRYRYSSALASYIISLRSFNSSFDRYVQGKSKKIDPQVKLGFNLFTGKANCATCHYVPTFSGLVPPMYQENETEVLGVPTGPNLLEMDTDYGRITNNIPDDSEEIYRNSFKTMTVRNARLTAPYFHNGSFKTLEEVIDFYNKGGAAGMGMGYEVPNQTLSPDPLNLSKKEVAALIAFIESLTDNPFKD</sequence>
<dbReference type="InterPro" id="IPR036909">
    <property type="entry name" value="Cyt_c-like_dom_sf"/>
</dbReference>
<keyword evidence="6 7" id="KW-0408">Iron</keyword>
<evidence type="ECO:0000256" key="5">
    <source>
        <dbReference type="ARBA" id="ARBA00023002"/>
    </source>
</evidence>
<dbReference type="RefSeq" id="WP_020214653.1">
    <property type="nucleotide sequence ID" value="NZ_JRLX01000020.1"/>
</dbReference>
<dbReference type="InterPro" id="IPR038352">
    <property type="entry name" value="Imelysin_sf"/>
</dbReference>
<dbReference type="STRING" id="1121895.GCA_000378485_03477"/>
<dbReference type="OrthoDB" id="9805202at2"/>
<evidence type="ECO:0000256" key="4">
    <source>
        <dbReference type="ARBA" id="ARBA00022729"/>
    </source>
</evidence>
<evidence type="ECO:0000256" key="3">
    <source>
        <dbReference type="ARBA" id="ARBA00022723"/>
    </source>
</evidence>
<keyword evidence="5" id="KW-0560">Oxidoreductase</keyword>